<protein>
    <recommendedName>
        <fullName evidence="3">Nucleoside 2-deoxyribosyltransferase like protein</fullName>
    </recommendedName>
</protein>
<sequence>MSTSSSNDFVICKPPTLPTIIGASVFLAGSIEMGTAIDWQSDVTAALRHLPVTVLNPRRDDWDKSWTQDISNPHFREQVDWEMNHLQKADIIALFFQPGTMSPISLLELGLHASDGKLVVCCPEGFWRRGNVQMVCHTYKIPLFETPEELKEAVKQRLEDVIKQRRVFERKLDV</sequence>
<evidence type="ECO:0000313" key="2">
    <source>
        <dbReference type="Proteomes" id="UP000799444"/>
    </source>
</evidence>
<dbReference type="InterPro" id="IPR039470">
    <property type="entry name" value="Nuc_deoxyri_tr2"/>
</dbReference>
<accession>A0A9P4UW94</accession>
<evidence type="ECO:0008006" key="3">
    <source>
        <dbReference type="Google" id="ProtNLM"/>
    </source>
</evidence>
<keyword evidence="2" id="KW-1185">Reference proteome</keyword>
<comment type="caution">
    <text evidence="1">The sequence shown here is derived from an EMBL/GenBank/DDBJ whole genome shotgun (WGS) entry which is preliminary data.</text>
</comment>
<proteinExistence type="predicted"/>
<dbReference type="OrthoDB" id="2893324at2759"/>
<name>A0A9P4UW94_9PLEO</name>
<dbReference type="AlphaFoldDB" id="A0A9P4UW94"/>
<dbReference type="Proteomes" id="UP000799444">
    <property type="component" value="Unassembled WGS sequence"/>
</dbReference>
<dbReference type="Gene3D" id="3.40.50.450">
    <property type="match status" value="1"/>
</dbReference>
<dbReference type="EMBL" id="ML996324">
    <property type="protein sequence ID" value="KAF2727573.1"/>
    <property type="molecule type" value="Genomic_DNA"/>
</dbReference>
<gene>
    <name evidence="1" type="ORF">EJ04DRAFT_557296</name>
</gene>
<dbReference type="SUPFAM" id="SSF52309">
    <property type="entry name" value="N-(deoxy)ribosyltransferase-like"/>
    <property type="match status" value="1"/>
</dbReference>
<organism evidence="1 2">
    <name type="scientific">Polyplosphaeria fusca</name>
    <dbReference type="NCBI Taxonomy" id="682080"/>
    <lineage>
        <taxon>Eukaryota</taxon>
        <taxon>Fungi</taxon>
        <taxon>Dikarya</taxon>
        <taxon>Ascomycota</taxon>
        <taxon>Pezizomycotina</taxon>
        <taxon>Dothideomycetes</taxon>
        <taxon>Pleosporomycetidae</taxon>
        <taxon>Pleosporales</taxon>
        <taxon>Tetraplosphaeriaceae</taxon>
        <taxon>Polyplosphaeria</taxon>
    </lineage>
</organism>
<dbReference type="Pfam" id="PF15891">
    <property type="entry name" value="Nuc_deoxyri_tr2"/>
    <property type="match status" value="1"/>
</dbReference>
<reference evidence="1" key="1">
    <citation type="journal article" date="2020" name="Stud. Mycol.">
        <title>101 Dothideomycetes genomes: a test case for predicting lifestyles and emergence of pathogens.</title>
        <authorList>
            <person name="Haridas S."/>
            <person name="Albert R."/>
            <person name="Binder M."/>
            <person name="Bloem J."/>
            <person name="Labutti K."/>
            <person name="Salamov A."/>
            <person name="Andreopoulos B."/>
            <person name="Baker S."/>
            <person name="Barry K."/>
            <person name="Bills G."/>
            <person name="Bluhm B."/>
            <person name="Cannon C."/>
            <person name="Castanera R."/>
            <person name="Culley D."/>
            <person name="Daum C."/>
            <person name="Ezra D."/>
            <person name="Gonzalez J."/>
            <person name="Henrissat B."/>
            <person name="Kuo A."/>
            <person name="Liang C."/>
            <person name="Lipzen A."/>
            <person name="Lutzoni F."/>
            <person name="Magnuson J."/>
            <person name="Mondo S."/>
            <person name="Nolan M."/>
            <person name="Ohm R."/>
            <person name="Pangilinan J."/>
            <person name="Park H.-J."/>
            <person name="Ramirez L."/>
            <person name="Alfaro M."/>
            <person name="Sun H."/>
            <person name="Tritt A."/>
            <person name="Yoshinaga Y."/>
            <person name="Zwiers L.-H."/>
            <person name="Turgeon B."/>
            <person name="Goodwin S."/>
            <person name="Spatafora J."/>
            <person name="Crous P."/>
            <person name="Grigoriev I."/>
        </authorList>
    </citation>
    <scope>NUCLEOTIDE SEQUENCE</scope>
    <source>
        <strain evidence="1">CBS 125425</strain>
    </source>
</reference>
<evidence type="ECO:0000313" key="1">
    <source>
        <dbReference type="EMBL" id="KAF2727573.1"/>
    </source>
</evidence>